<evidence type="ECO:0000259" key="10">
    <source>
        <dbReference type="Pfam" id="PF00724"/>
    </source>
</evidence>
<keyword evidence="4" id="KW-0285">Flavoprotein</keyword>
<dbReference type="CDD" id="cd02803">
    <property type="entry name" value="OYE_like_FMN_family"/>
    <property type="match status" value="1"/>
</dbReference>
<dbReference type="PANTHER" id="PTHR42917:SF2">
    <property type="entry name" value="2,4-DIENOYL-COA REDUCTASE [(2E)-ENOYL-COA-PRODUCING]"/>
    <property type="match status" value="1"/>
</dbReference>
<dbReference type="InterPro" id="IPR036188">
    <property type="entry name" value="FAD/NAD-bd_sf"/>
</dbReference>
<evidence type="ECO:0000256" key="9">
    <source>
        <dbReference type="ARBA" id="ARBA00023014"/>
    </source>
</evidence>
<dbReference type="Proteomes" id="UP001604043">
    <property type="component" value="Unassembled WGS sequence"/>
</dbReference>
<keyword evidence="8" id="KW-0408">Iron</keyword>
<comment type="cofactor">
    <cofactor evidence="1">
        <name>FMN</name>
        <dbReference type="ChEBI" id="CHEBI:58210"/>
    </cofactor>
</comment>
<evidence type="ECO:0000256" key="4">
    <source>
        <dbReference type="ARBA" id="ARBA00022630"/>
    </source>
</evidence>
<comment type="cofactor">
    <cofactor evidence="2">
        <name>[4Fe-4S] cluster</name>
        <dbReference type="ChEBI" id="CHEBI:49883"/>
    </cofactor>
</comment>
<protein>
    <submittedName>
        <fullName evidence="11">NADH:flavin oxidoreductase</fullName>
    </submittedName>
</protein>
<evidence type="ECO:0000256" key="6">
    <source>
        <dbReference type="ARBA" id="ARBA00022723"/>
    </source>
</evidence>
<evidence type="ECO:0000256" key="3">
    <source>
        <dbReference type="ARBA" id="ARBA00011048"/>
    </source>
</evidence>
<reference evidence="11 12" key="1">
    <citation type="submission" date="2024-02" db="EMBL/GenBank/DDBJ databases">
        <title>Expansion and revision of Xanthobacter and proposal of Roseixanthobacter gen. nov.</title>
        <authorList>
            <person name="Soltysiak M.P.M."/>
            <person name="Jalihal A."/>
            <person name="Ory A."/>
            <person name="Chrisophersen C."/>
            <person name="Lee A.D."/>
            <person name="Boulton J."/>
            <person name="Springer M."/>
        </authorList>
    </citation>
    <scope>NUCLEOTIDE SEQUENCE [LARGE SCALE GENOMIC DNA]</scope>
    <source>
        <strain evidence="11 12">CB5</strain>
    </source>
</reference>
<dbReference type="RefSeq" id="WP_394010209.1">
    <property type="nucleotide sequence ID" value="NZ_JBAFUR010000010.1"/>
</dbReference>
<dbReference type="Gene3D" id="3.20.20.70">
    <property type="entry name" value="Aldolase class I"/>
    <property type="match status" value="1"/>
</dbReference>
<dbReference type="Gene3D" id="3.50.50.60">
    <property type="entry name" value="FAD/NAD(P)-binding domain"/>
    <property type="match status" value="1"/>
</dbReference>
<evidence type="ECO:0000256" key="7">
    <source>
        <dbReference type="ARBA" id="ARBA00023002"/>
    </source>
</evidence>
<dbReference type="InterPro" id="IPR001155">
    <property type="entry name" value="OxRdtase_FMN_N"/>
</dbReference>
<dbReference type="SUPFAM" id="SSF51971">
    <property type="entry name" value="Nucleotide-binding domain"/>
    <property type="match status" value="1"/>
</dbReference>
<proteinExistence type="inferred from homology"/>
<name>A0ABW6ZN63_9HYPH</name>
<keyword evidence="6" id="KW-0479">Metal-binding</keyword>
<evidence type="ECO:0000313" key="11">
    <source>
        <dbReference type="EMBL" id="MFG1255282.1"/>
    </source>
</evidence>
<evidence type="ECO:0000256" key="1">
    <source>
        <dbReference type="ARBA" id="ARBA00001917"/>
    </source>
</evidence>
<accession>A0ABW6ZN63</accession>
<gene>
    <name evidence="11" type="ORF">V5F30_23935</name>
</gene>
<dbReference type="InterPro" id="IPR051793">
    <property type="entry name" value="NADH:flavin_oxidoreductase"/>
</dbReference>
<comment type="caution">
    <text evidence="11">The sequence shown here is derived from an EMBL/GenBank/DDBJ whole genome shotgun (WGS) entry which is preliminary data.</text>
</comment>
<sequence>MFRRRRRRSSASRSPMPAHASFPHLFTPLQLRAKTARNRLIVPAMATHFAEPDGSAGERLAAYLEARAEGGFGIVVTENIGVHPGGRVMARMLMAEDESRIAGLARLATAIRGHGALAIGQINHGGRQTSSRLTGQELVAPSAIACPLMREMPRALSADEIPALQEAYVAAAGRLEKAGFDGVEIHAAHGYLAASFLSAYSNRREDAYGGSPENRLRFLAGIVAGIRARCSPDFLLFVRMSVEEFVPDGLVPEDVVVISRQLEALGCDVISLSVGVYESYNQLTMLSGEPEGPWLDRAGVVRRAIGIPVVGVGRIKRPERAEAALAEGKIDLAAVGRGSITDPGFPNRLYRGAGPAAVACMSCNLCLGRSARPEMICPVNPFVGRERDLAPPAPKQGMRLLVQGAGFAALTAAWLAARRGLDVTLAHGAQPLGGMQAWRSRVPGQAEYAVAVRAVVERARAGGVDIRPGSVAPAGFGLIWRERRLEPARIDAASASKTVVTAYAVLADTAGSIKGRVLVAGDDLAAADAALLLADRGLAVTLRTPARDIGFDAHPGFRVLNRRLLLERGAQIEVSVADPFDHVQNFDAVVVGRLDAASSVDPQLWNTDWGNPADAQIDDCYEPGALAQAVYRAVELTQSF</sequence>
<keyword evidence="5" id="KW-0288">FMN</keyword>
<dbReference type="Gene3D" id="3.40.50.720">
    <property type="entry name" value="NAD(P)-binding Rossmann-like Domain"/>
    <property type="match status" value="1"/>
</dbReference>
<feature type="domain" description="NADH:flavin oxidoreductase/NADH oxidase N-terminal" evidence="10">
    <location>
        <begin position="25"/>
        <end position="351"/>
    </location>
</feature>
<organism evidence="11 12">
    <name type="scientific">Xanthobacter aminoxidans</name>
    <dbReference type="NCBI Taxonomy" id="186280"/>
    <lineage>
        <taxon>Bacteria</taxon>
        <taxon>Pseudomonadati</taxon>
        <taxon>Pseudomonadota</taxon>
        <taxon>Alphaproteobacteria</taxon>
        <taxon>Hyphomicrobiales</taxon>
        <taxon>Xanthobacteraceae</taxon>
        <taxon>Xanthobacter</taxon>
    </lineage>
</organism>
<dbReference type="InterPro" id="IPR013785">
    <property type="entry name" value="Aldolase_TIM"/>
</dbReference>
<keyword evidence="7" id="KW-0560">Oxidoreductase</keyword>
<evidence type="ECO:0000256" key="2">
    <source>
        <dbReference type="ARBA" id="ARBA00001966"/>
    </source>
</evidence>
<dbReference type="Pfam" id="PF00724">
    <property type="entry name" value="Oxidored_FMN"/>
    <property type="match status" value="1"/>
</dbReference>
<comment type="similarity">
    <text evidence="3">In the N-terminal section; belongs to the NADH:flavin oxidoreductase/NADH oxidase family.</text>
</comment>
<dbReference type="EMBL" id="JBAFUR010000010">
    <property type="protein sequence ID" value="MFG1255282.1"/>
    <property type="molecule type" value="Genomic_DNA"/>
</dbReference>
<evidence type="ECO:0000256" key="8">
    <source>
        <dbReference type="ARBA" id="ARBA00023004"/>
    </source>
</evidence>
<evidence type="ECO:0000256" key="5">
    <source>
        <dbReference type="ARBA" id="ARBA00022643"/>
    </source>
</evidence>
<dbReference type="SUPFAM" id="SSF51395">
    <property type="entry name" value="FMN-linked oxidoreductases"/>
    <property type="match status" value="1"/>
</dbReference>
<evidence type="ECO:0000313" key="12">
    <source>
        <dbReference type="Proteomes" id="UP001604043"/>
    </source>
</evidence>
<keyword evidence="9" id="KW-0411">Iron-sulfur</keyword>
<dbReference type="PANTHER" id="PTHR42917">
    <property type="entry name" value="2,4-DIENOYL-COA REDUCTASE"/>
    <property type="match status" value="1"/>
</dbReference>
<keyword evidence="12" id="KW-1185">Reference proteome</keyword>